<dbReference type="RefSeq" id="WP_075869089.1">
    <property type="nucleotide sequence ID" value="NZ_CALYQA010000006.1"/>
</dbReference>
<evidence type="ECO:0000313" key="12">
    <source>
        <dbReference type="Proteomes" id="UP000187344"/>
    </source>
</evidence>
<dbReference type="GO" id="GO:0015562">
    <property type="term" value="F:efflux transmembrane transporter activity"/>
    <property type="evidence" value="ECO:0007669"/>
    <property type="project" value="InterPro"/>
</dbReference>
<evidence type="ECO:0000313" key="11">
    <source>
        <dbReference type="EMBL" id="OLY43924.1"/>
    </source>
</evidence>
<accession>A0A1R0FAB4</accession>
<dbReference type="GO" id="GO:0016020">
    <property type="term" value="C:membrane"/>
    <property type="evidence" value="ECO:0007669"/>
    <property type="project" value="UniProtKB-SubCell"/>
</dbReference>
<evidence type="ECO:0000256" key="7">
    <source>
        <dbReference type="SAM" id="Coils"/>
    </source>
</evidence>
<dbReference type="EMBL" id="LXYT01000001">
    <property type="protein sequence ID" value="OLY43924.1"/>
    <property type="molecule type" value="Genomic_DNA"/>
</dbReference>
<dbReference type="Pfam" id="PF25994">
    <property type="entry name" value="HH_AprE"/>
    <property type="match status" value="1"/>
</dbReference>
<comment type="similarity">
    <text evidence="2">Belongs to the membrane fusion protein (MFP) (TC 8.A.1) family.</text>
</comment>
<feature type="domain" description="AprE-like beta-barrel" evidence="10">
    <location>
        <begin position="275"/>
        <end position="367"/>
    </location>
</feature>
<evidence type="ECO:0000256" key="8">
    <source>
        <dbReference type="SAM" id="Phobius"/>
    </source>
</evidence>
<proteinExistence type="inferred from homology"/>
<evidence type="ECO:0000256" key="3">
    <source>
        <dbReference type="ARBA" id="ARBA00022448"/>
    </source>
</evidence>
<evidence type="ECO:0000256" key="4">
    <source>
        <dbReference type="ARBA" id="ARBA00022692"/>
    </source>
</evidence>
<keyword evidence="12" id="KW-1185">Reference proteome</keyword>
<dbReference type="Gene3D" id="2.40.30.170">
    <property type="match status" value="1"/>
</dbReference>
<gene>
    <name evidence="11" type="ORF">PEB0149_013660</name>
</gene>
<dbReference type="Proteomes" id="UP000187344">
    <property type="component" value="Unassembled WGS sequence"/>
</dbReference>
<dbReference type="InterPro" id="IPR006144">
    <property type="entry name" value="Secretion_HlyD_CS"/>
</dbReference>
<evidence type="ECO:0000259" key="10">
    <source>
        <dbReference type="Pfam" id="PF26002"/>
    </source>
</evidence>
<comment type="subcellular location">
    <subcellularLocation>
        <location evidence="1">Membrane</location>
        <topology evidence="1">Single-pass membrane protein</topology>
    </subcellularLocation>
</comment>
<name>A0A1R0FAB4_9HYPH</name>
<comment type="caution">
    <text evidence="11">The sequence shown here is derived from an EMBL/GenBank/DDBJ whole genome shotgun (WGS) entry which is preliminary data.</text>
</comment>
<evidence type="ECO:0000256" key="2">
    <source>
        <dbReference type="ARBA" id="ARBA00009477"/>
    </source>
</evidence>
<dbReference type="GO" id="GO:0009306">
    <property type="term" value="P:protein secretion"/>
    <property type="evidence" value="ECO:0007669"/>
    <property type="project" value="InterPro"/>
</dbReference>
<dbReference type="Pfam" id="PF26002">
    <property type="entry name" value="Beta-barrel_AprE"/>
    <property type="match status" value="1"/>
</dbReference>
<feature type="coiled-coil region" evidence="7">
    <location>
        <begin position="95"/>
        <end position="122"/>
    </location>
</feature>
<protein>
    <submittedName>
        <fullName evidence="11">Membrane fusion protein, adhesin transport system</fullName>
    </submittedName>
</protein>
<organism evidence="11 12">
    <name type="scientific">Bartonella apis</name>
    <dbReference type="NCBI Taxonomy" id="1686310"/>
    <lineage>
        <taxon>Bacteria</taxon>
        <taxon>Pseudomonadati</taxon>
        <taxon>Pseudomonadota</taxon>
        <taxon>Alphaproteobacteria</taxon>
        <taxon>Hyphomicrobiales</taxon>
        <taxon>Bartonellaceae</taxon>
        <taxon>Bartonella</taxon>
    </lineage>
</organism>
<evidence type="ECO:0000256" key="1">
    <source>
        <dbReference type="ARBA" id="ARBA00004167"/>
    </source>
</evidence>
<keyword evidence="5 8" id="KW-1133">Transmembrane helix</keyword>
<keyword evidence="4 8" id="KW-0812">Transmembrane</keyword>
<reference evidence="11 12" key="1">
    <citation type="submission" date="2016-12" db="EMBL/GenBank/DDBJ databases">
        <title>Comparative genomics of Bartonella apis.</title>
        <authorList>
            <person name="Engel P."/>
        </authorList>
    </citation>
    <scope>NUCLEOTIDE SEQUENCE [LARGE SCALE GENOMIC DNA]</scope>
    <source>
        <strain evidence="11 12">PEB0149</strain>
    </source>
</reference>
<dbReference type="PRINTS" id="PR01490">
    <property type="entry name" value="RTXTOXIND"/>
</dbReference>
<keyword evidence="3" id="KW-0813">Transport</keyword>
<feature type="transmembrane region" description="Helical" evidence="8">
    <location>
        <begin position="18"/>
        <end position="36"/>
    </location>
</feature>
<evidence type="ECO:0000256" key="6">
    <source>
        <dbReference type="ARBA" id="ARBA00023136"/>
    </source>
</evidence>
<dbReference type="InterPro" id="IPR058781">
    <property type="entry name" value="HH_AprE-like"/>
</dbReference>
<keyword evidence="7" id="KW-0175">Coiled coil</keyword>
<evidence type="ECO:0000259" key="9">
    <source>
        <dbReference type="Pfam" id="PF25994"/>
    </source>
</evidence>
<dbReference type="SUPFAM" id="SSF56954">
    <property type="entry name" value="Outer membrane efflux proteins (OEP)"/>
    <property type="match status" value="1"/>
</dbReference>
<dbReference type="PROSITE" id="PS00543">
    <property type="entry name" value="HLYD_FAMILY"/>
    <property type="match status" value="1"/>
</dbReference>
<dbReference type="PANTHER" id="PTHR30386:SF26">
    <property type="entry name" value="TRANSPORT PROTEIN COMB"/>
    <property type="match status" value="1"/>
</dbReference>
<dbReference type="PANTHER" id="PTHR30386">
    <property type="entry name" value="MEMBRANE FUSION SUBUNIT OF EMRAB-TOLC MULTIDRUG EFFLUX PUMP"/>
    <property type="match status" value="1"/>
</dbReference>
<dbReference type="OrthoDB" id="9810980at2"/>
<feature type="domain" description="AprE-like long alpha-helical hairpin" evidence="9">
    <location>
        <begin position="91"/>
        <end position="166"/>
    </location>
</feature>
<dbReference type="InterPro" id="IPR058982">
    <property type="entry name" value="Beta-barrel_AprE"/>
</dbReference>
<feature type="coiled-coil region" evidence="7">
    <location>
        <begin position="146"/>
        <end position="204"/>
    </location>
</feature>
<evidence type="ECO:0000256" key="5">
    <source>
        <dbReference type="ARBA" id="ARBA00022989"/>
    </source>
</evidence>
<dbReference type="SUPFAM" id="SSF111369">
    <property type="entry name" value="HlyD-like secretion proteins"/>
    <property type="match status" value="1"/>
</dbReference>
<dbReference type="Gene3D" id="2.40.50.100">
    <property type="match status" value="1"/>
</dbReference>
<sequence length="389" mass="43253">MNVDSLVKIHGINQRAHVILWIIIAMILIFIVWSYFAVLNEVAIGEGKVMPASKGQIIQNLEGGILAELMVREGDEVKEGQILASLDPAKAKSNVDETLAKIVALKARAARLSAEMNNQEKINYPQDIRDQKEVIDRETELFYTNRQAFKENVLNLTEQVKLAENQVEIAKPLLKTGAASEVEVLKLQQNAAELSARLAATKNEYYVALRGDFTKTMADLEPLLKAREGLADQLTRTVIRAPTRGIVKDIRVTTIGGVVAPGGTLMEIVPLGDQLLIEAKLNPRDIAFIHKDQKANVKITAYDSAIYGSLPGHVQMVSPDSIEDDVDKRVYYYRAYILTDHSYLETKDGKKHQIIPGMVATAEISTGEKTVLDYLIKPLNRAKEALRER</sequence>
<keyword evidence="6 8" id="KW-0472">Membrane</keyword>
<dbReference type="InterPro" id="IPR050739">
    <property type="entry name" value="MFP"/>
</dbReference>
<dbReference type="AlphaFoldDB" id="A0A1R0FAB4"/>